<comment type="caution">
    <text evidence="1">The sequence shown here is derived from an EMBL/GenBank/DDBJ whole genome shotgun (WGS) entry which is preliminary data.</text>
</comment>
<reference evidence="1 2" key="1">
    <citation type="submission" date="2014-09" db="EMBL/GenBank/DDBJ databases">
        <title>Genome sequence of Flavobacterium aquidurense RC62.</title>
        <authorList>
            <person name="Kim J.F."/>
            <person name="Kwak M.-J."/>
        </authorList>
    </citation>
    <scope>NUCLEOTIDE SEQUENCE [LARGE SCALE GENOMIC DNA]</scope>
    <source>
        <strain evidence="1 2">RC62</strain>
    </source>
</reference>
<dbReference type="Proteomes" id="UP000050443">
    <property type="component" value="Unassembled WGS sequence"/>
</dbReference>
<dbReference type="AlphaFoldDB" id="A0A0N8VLV1"/>
<gene>
    <name evidence="1" type="ORF">RC62_2714</name>
</gene>
<organism evidence="1 2">
    <name type="scientific">Flavobacterium aquidurense</name>
    <dbReference type="NCBI Taxonomy" id="362413"/>
    <lineage>
        <taxon>Bacteria</taxon>
        <taxon>Pseudomonadati</taxon>
        <taxon>Bacteroidota</taxon>
        <taxon>Flavobacteriia</taxon>
        <taxon>Flavobacteriales</taxon>
        <taxon>Flavobacteriaceae</taxon>
        <taxon>Flavobacterium</taxon>
    </lineage>
</organism>
<evidence type="ECO:0000313" key="1">
    <source>
        <dbReference type="EMBL" id="KQB37548.1"/>
    </source>
</evidence>
<dbReference type="STRING" id="362413.RC62_2714"/>
<dbReference type="EMBL" id="JRLF01000015">
    <property type="protein sequence ID" value="KQB37548.1"/>
    <property type="molecule type" value="Genomic_DNA"/>
</dbReference>
<evidence type="ECO:0000313" key="2">
    <source>
        <dbReference type="Proteomes" id="UP000050443"/>
    </source>
</evidence>
<proteinExistence type="predicted"/>
<accession>A0A0N8VLV1</accession>
<name>A0A0N8VLV1_9FLAO</name>
<dbReference type="PATRIC" id="fig|362413.3.peg.2662"/>
<sequence length="45" mass="5432">MDKFLIYNENNLNLKKHEIIYQVNLKPILVLPLVEYNFVKPKKCL</sequence>
<protein>
    <submittedName>
        <fullName evidence="1">Uncharacterized protein</fullName>
    </submittedName>
</protein>